<evidence type="ECO:0000313" key="7">
    <source>
        <dbReference type="EMBL" id="PRP77043.1"/>
    </source>
</evidence>
<dbReference type="PANTHER" id="PTHR19932:SF10">
    <property type="entry name" value="WD REPEAT AND HMG-BOX DNA-BINDING PROTEIN 1"/>
    <property type="match status" value="1"/>
</dbReference>
<evidence type="ECO:0000256" key="5">
    <source>
        <dbReference type="SAM" id="MobiDB-lite"/>
    </source>
</evidence>
<dbReference type="InterPro" id="IPR019775">
    <property type="entry name" value="WD40_repeat_CS"/>
</dbReference>
<evidence type="ECO:0000256" key="2">
    <source>
        <dbReference type="ARBA" id="ARBA00022737"/>
    </source>
</evidence>
<reference evidence="7 8" key="1">
    <citation type="journal article" date="2018" name="Genome Biol. Evol.">
        <title>Multiple Roots of Fruiting Body Formation in Amoebozoa.</title>
        <authorList>
            <person name="Hillmann F."/>
            <person name="Forbes G."/>
            <person name="Novohradska S."/>
            <person name="Ferling I."/>
            <person name="Riege K."/>
            <person name="Groth M."/>
            <person name="Westermann M."/>
            <person name="Marz M."/>
            <person name="Spaller T."/>
            <person name="Winckler T."/>
            <person name="Schaap P."/>
            <person name="Glockner G."/>
        </authorList>
    </citation>
    <scope>NUCLEOTIDE SEQUENCE [LARGE SCALE GENOMIC DNA]</scope>
    <source>
        <strain evidence="7 8">Jena</strain>
    </source>
</reference>
<gene>
    <name evidence="7" type="ORF">PROFUN_14577</name>
</gene>
<keyword evidence="1 3" id="KW-0853">WD repeat</keyword>
<dbReference type="SMART" id="SM00320">
    <property type="entry name" value="WD40"/>
    <property type="match status" value="3"/>
</dbReference>
<feature type="domain" description="WDHD1 first WD40" evidence="6">
    <location>
        <begin position="426"/>
        <end position="634"/>
    </location>
</feature>
<sequence>IIANVQEVKGNNIKDYHRYRWTWYGSSEDQNDPCFQEYLKAYKSAEKRAFQVCINLNGAGMHEATIIIGKRISNSQVRRYCLDCHKSYPASLRPSLHKCGHRLKDGEIPPNEDTFREVVEHVLYQQYTTRTALRAQDPTKPLYVTKQIKWEDALESLRSSKDKCRLEPPSNQLEVAFAAKKSADSSCATPFGSKTVQLEVTSSDDKSPLASEDDSNDYHGDLFDTSSKEQIIIHNESDRGDKMSVRDSGKSAKRRAATKTTSFISSQKTAEKAKKNVNESQMKLNKPPKDVDVDDSKEDKEDRLDYVDEREKLRKEVEELRREVEELRRANIVTQERDAQAREAQRRHDEKRVTQETEAAKSVEEENLPSSPEKSLNNGHFVESFECETEPQSMSINLIHHPLGAKLFRGSDGTFRLHKEHGVVGAMCLNLHGDRLYRCHYDHTVRSCTVESPFTRSLVAKLQWRVRDIDVCSKDQWIAIATEWDKMTLRAHVGSVRRVQFDPESKFLASTGEDGCLRVWNVSHQFKLGDVCPSMMSWHPSSSHLAVPSDRDIMIVKSADWTVESRLSGQHLGVVTIASFSPNGMYLATADIEGRVNLWCFRNRTVIDSRNFTEVIIGMSWHPTENCLFLTDIDDVVRYWTDCAPDSPHDLSRVDTPQKEEIRNKKMGRREKASTSEEKASTSEEKASTSEEKAEDITSPTAKTLEIAPEKMKRQLNAPVQRSIESTKQSKNPVEKTILPLNTPAKQSIVSVKKPSTVQRTSTPTEEKRPPHKSRMESGAVKMKPTKQSQMPVKPSTAQRTSKSTDKPGITPRPTKILETVSQKKTQIEQRPIRSPISPSPMKPSKTPIKRSIISVKTPTYKKLPTEKSITIQKRSSTEEKNRLRVEESIHFTAEEAESTELVKDPHSEISSNSSVGRRSITREKTTKSSLSLLKTRLREREEINPVRRVAKSTVQQASSDSEGELPTKKQFVKDQKAKEKAEREAEGGKEEAVDDDDSMDEEVAGVIPSTQSSNVYHPQTLIRDSQPSPHPQLKASNDRGVNEQPVAIADEEGAHPIGRIDDSDVQLNEVEEELSQTFEGSIDDISGSVSKVIKYITGGEKAYIESYGQKDIHKIIRVSVETLFQTLREIKLPSKVLLSIIQVNNDKYVYDLRSPKKPKAITHIGGFITEEDSKFYRDLRNYGPVQNLNKLTVKGDSNGCKDILANIKANYPTPKNRLLSTSHFILIFEVEIDTGMSKRSTKEGRLTIADLTPPPKKQISDSASAQEKKEHKNLSMSIFFYRRIVNVLRSTVPPQAVNNNRPRQNGSALKVAARQGAPRTPAQHLSLFLRDSPLNKVVASGITNARSVSFGDVNGTPGVLQRGVVPANTPIRSQKQGKKIPGGVRAPQVSRSLCERFLHI</sequence>
<keyword evidence="8" id="KW-1185">Reference proteome</keyword>
<comment type="caution">
    <text evidence="7">The sequence shown here is derived from an EMBL/GenBank/DDBJ whole genome shotgun (WGS) entry which is preliminary data.</text>
</comment>
<evidence type="ECO:0000256" key="4">
    <source>
        <dbReference type="SAM" id="Coils"/>
    </source>
</evidence>
<feature type="repeat" description="WD" evidence="3">
    <location>
        <begin position="489"/>
        <end position="523"/>
    </location>
</feature>
<dbReference type="PANTHER" id="PTHR19932">
    <property type="entry name" value="WD REPEAT AND HMG-BOX DNA BINDING PROTEIN"/>
    <property type="match status" value="1"/>
</dbReference>
<feature type="compositionally biased region" description="Polar residues" evidence="5">
    <location>
        <begin position="1009"/>
        <end position="1028"/>
    </location>
</feature>
<feature type="compositionally biased region" description="Acidic residues" evidence="5">
    <location>
        <begin position="993"/>
        <end position="1004"/>
    </location>
</feature>
<organism evidence="7 8">
    <name type="scientific">Planoprotostelium fungivorum</name>
    <dbReference type="NCBI Taxonomy" id="1890364"/>
    <lineage>
        <taxon>Eukaryota</taxon>
        <taxon>Amoebozoa</taxon>
        <taxon>Evosea</taxon>
        <taxon>Variosea</taxon>
        <taxon>Cavosteliida</taxon>
        <taxon>Cavosteliaceae</taxon>
        <taxon>Planoprotostelium</taxon>
    </lineage>
</organism>
<feature type="compositionally biased region" description="Basic and acidic residues" evidence="5">
    <location>
        <begin position="337"/>
        <end position="364"/>
    </location>
</feature>
<feature type="compositionally biased region" description="Basic and acidic residues" evidence="5">
    <location>
        <begin position="235"/>
        <end position="250"/>
    </location>
</feature>
<dbReference type="PROSITE" id="PS00678">
    <property type="entry name" value="WD_REPEATS_1"/>
    <property type="match status" value="1"/>
</dbReference>
<feature type="compositionally biased region" description="Polar residues" evidence="5">
    <location>
        <begin position="746"/>
        <end position="764"/>
    </location>
</feature>
<name>A0A2P6MZC2_9EUKA</name>
<feature type="region of interest" description="Disordered" evidence="5">
    <location>
        <begin position="337"/>
        <end position="379"/>
    </location>
</feature>
<feature type="region of interest" description="Disordered" evidence="5">
    <location>
        <begin position="746"/>
        <end position="860"/>
    </location>
</feature>
<feature type="region of interest" description="Disordered" evidence="5">
    <location>
        <begin position="890"/>
        <end position="1041"/>
    </location>
</feature>
<dbReference type="STRING" id="1890364.A0A2P6MZC2"/>
<feature type="compositionally biased region" description="Polar residues" evidence="5">
    <location>
        <begin position="258"/>
        <end position="268"/>
    </location>
</feature>
<keyword evidence="2" id="KW-0677">Repeat</keyword>
<dbReference type="GO" id="GO:0006261">
    <property type="term" value="P:DNA-templated DNA replication"/>
    <property type="evidence" value="ECO:0007669"/>
    <property type="project" value="TreeGrafter"/>
</dbReference>
<feature type="region of interest" description="Disordered" evidence="5">
    <location>
        <begin position="1249"/>
        <end position="1270"/>
    </location>
</feature>
<dbReference type="InParanoid" id="A0A2P6MZC2"/>
<dbReference type="OrthoDB" id="427368at2759"/>
<feature type="repeat" description="WD" evidence="3">
    <location>
        <begin position="568"/>
        <end position="609"/>
    </location>
</feature>
<protein>
    <submittedName>
        <fullName evidence="7">Protein UNC-89, isoform b</fullName>
    </submittedName>
</protein>
<feature type="compositionally biased region" description="Polar residues" evidence="5">
    <location>
        <begin position="786"/>
        <end position="802"/>
    </location>
</feature>
<dbReference type="PROSITE" id="PS50082">
    <property type="entry name" value="WD_REPEATS_2"/>
    <property type="match status" value="2"/>
</dbReference>
<feature type="compositionally biased region" description="Basic and acidic residues" evidence="5">
    <location>
        <begin position="647"/>
        <end position="696"/>
    </location>
</feature>
<evidence type="ECO:0000313" key="8">
    <source>
        <dbReference type="Proteomes" id="UP000241769"/>
    </source>
</evidence>
<evidence type="ECO:0000256" key="1">
    <source>
        <dbReference type="ARBA" id="ARBA00022574"/>
    </source>
</evidence>
<evidence type="ECO:0000259" key="6">
    <source>
        <dbReference type="Pfam" id="PF24817"/>
    </source>
</evidence>
<dbReference type="SUPFAM" id="SSF50978">
    <property type="entry name" value="WD40 repeat-like"/>
    <property type="match status" value="1"/>
</dbReference>
<dbReference type="GO" id="GO:0003682">
    <property type="term" value="F:chromatin binding"/>
    <property type="evidence" value="ECO:0007669"/>
    <property type="project" value="TreeGrafter"/>
</dbReference>
<dbReference type="InterPro" id="IPR036322">
    <property type="entry name" value="WD40_repeat_dom_sf"/>
</dbReference>
<feature type="compositionally biased region" description="Polar residues" evidence="5">
    <location>
        <begin position="718"/>
        <end position="732"/>
    </location>
</feature>
<dbReference type="GO" id="GO:0006281">
    <property type="term" value="P:DNA repair"/>
    <property type="evidence" value="ECO:0007669"/>
    <property type="project" value="TreeGrafter"/>
</dbReference>
<dbReference type="InterPro" id="IPR001680">
    <property type="entry name" value="WD40_rpt"/>
</dbReference>
<dbReference type="Pfam" id="PF24817">
    <property type="entry name" value="WD40_WDHD1_1st"/>
    <property type="match status" value="1"/>
</dbReference>
<dbReference type="Gene3D" id="2.130.10.10">
    <property type="entry name" value="YVTN repeat-like/Quinoprotein amine dehydrogenase"/>
    <property type="match status" value="1"/>
</dbReference>
<evidence type="ECO:0000256" key="3">
    <source>
        <dbReference type="PROSITE-ProRule" id="PRU00221"/>
    </source>
</evidence>
<dbReference type="EMBL" id="MDYQ01000285">
    <property type="protein sequence ID" value="PRP77043.1"/>
    <property type="molecule type" value="Genomic_DNA"/>
</dbReference>
<feature type="region of interest" description="Disordered" evidence="5">
    <location>
        <begin position="199"/>
        <end position="303"/>
    </location>
</feature>
<dbReference type="InterPro" id="IPR057646">
    <property type="entry name" value="WD40_WDHD1_1st"/>
</dbReference>
<dbReference type="GO" id="GO:0043596">
    <property type="term" value="C:nuclear replication fork"/>
    <property type="evidence" value="ECO:0007669"/>
    <property type="project" value="TreeGrafter"/>
</dbReference>
<dbReference type="PROSITE" id="PS50294">
    <property type="entry name" value="WD_REPEATS_REGION"/>
    <property type="match status" value="1"/>
</dbReference>
<keyword evidence="4" id="KW-0175">Coiled coil</keyword>
<feature type="non-terminal residue" evidence="7">
    <location>
        <position position="1"/>
    </location>
</feature>
<dbReference type="Proteomes" id="UP000241769">
    <property type="component" value="Unassembled WGS sequence"/>
</dbReference>
<accession>A0A2P6MZC2</accession>
<feature type="compositionally biased region" description="Basic and acidic residues" evidence="5">
    <location>
        <begin position="937"/>
        <end position="946"/>
    </location>
</feature>
<feature type="compositionally biased region" description="Polar residues" evidence="5">
    <location>
        <begin position="368"/>
        <end position="378"/>
    </location>
</feature>
<feature type="compositionally biased region" description="Basic and acidic residues" evidence="5">
    <location>
        <begin position="966"/>
        <end position="992"/>
    </location>
</feature>
<feature type="coiled-coil region" evidence="4">
    <location>
        <begin position="303"/>
        <end position="337"/>
    </location>
</feature>
<feature type="region of interest" description="Disordered" evidence="5">
    <location>
        <begin position="647"/>
        <end position="733"/>
    </location>
</feature>
<dbReference type="GO" id="GO:0000278">
    <property type="term" value="P:mitotic cell cycle"/>
    <property type="evidence" value="ECO:0007669"/>
    <property type="project" value="TreeGrafter"/>
</dbReference>
<proteinExistence type="predicted"/>
<dbReference type="InterPro" id="IPR015943">
    <property type="entry name" value="WD40/YVTN_repeat-like_dom_sf"/>
</dbReference>